<dbReference type="AlphaFoldDB" id="A0AAN8K441"/>
<dbReference type="Proteomes" id="UP001347796">
    <property type="component" value="Unassembled WGS sequence"/>
</dbReference>
<name>A0AAN8K441_PATCE</name>
<sequence length="449" mass="50968">MLQTVLKAVTEAMDKRFEDFSKKLSMTNSNNQPSVARNVEQSKRRYDKFNSNRKDLDSSSDNEDVTVHEQALSLADSDNISNARSSNFDNLHEPTSDVNDSRIHETGWDGFVRKMAEALDIDCEGTSKSEEHKSYISGRLLTDQMSKSRRCQLPLEGSILDSLHDVDDEVSKGKIRAYRSADDSRYKVSTDHFRQYCYTPHLDENIAEGLSSQSSNKSPFTNASRGKGVKLQNKQARSRNSDFIKIDTEARLLLRECSYGSLMVSYLDGLVDDNAKTLALQALLDLFRSMADLTSRILVNSVLARRAIYLNEFPFRNYATEDRLLYQSCLGPELFGGKFFELLHSSAENIRDAKETQHLLASSAKSNFSGNVPKTSSSTRSFDRKRGAPRDHPNKSAHSNAKYKKMESPESFRHSSQDYGNSYTSNAIERPKRQEFSNYRGRKAGFRRR</sequence>
<feature type="compositionally biased region" description="Basic residues" evidence="1">
    <location>
        <begin position="440"/>
        <end position="449"/>
    </location>
</feature>
<protein>
    <submittedName>
        <fullName evidence="2">Uncharacterized protein</fullName>
    </submittedName>
</protein>
<keyword evidence="3" id="KW-1185">Reference proteome</keyword>
<reference evidence="2 3" key="1">
    <citation type="submission" date="2024-01" db="EMBL/GenBank/DDBJ databases">
        <title>The genome of the rayed Mediterranean limpet Patella caerulea (Linnaeus, 1758).</title>
        <authorList>
            <person name="Anh-Thu Weber A."/>
            <person name="Halstead-Nussloch G."/>
        </authorList>
    </citation>
    <scope>NUCLEOTIDE SEQUENCE [LARGE SCALE GENOMIC DNA]</scope>
    <source>
        <strain evidence="2">AATW-2023a</strain>
        <tissue evidence="2">Whole specimen</tissue>
    </source>
</reference>
<accession>A0AAN8K441</accession>
<evidence type="ECO:0000313" key="2">
    <source>
        <dbReference type="EMBL" id="KAK6192563.1"/>
    </source>
</evidence>
<feature type="compositionally biased region" description="Polar residues" evidence="1">
    <location>
        <begin position="210"/>
        <end position="224"/>
    </location>
</feature>
<evidence type="ECO:0000313" key="3">
    <source>
        <dbReference type="Proteomes" id="UP001347796"/>
    </source>
</evidence>
<feature type="region of interest" description="Disordered" evidence="1">
    <location>
        <begin position="210"/>
        <end position="232"/>
    </location>
</feature>
<evidence type="ECO:0000256" key="1">
    <source>
        <dbReference type="SAM" id="MobiDB-lite"/>
    </source>
</evidence>
<organism evidence="2 3">
    <name type="scientific">Patella caerulea</name>
    <name type="common">Rayed Mediterranean limpet</name>
    <dbReference type="NCBI Taxonomy" id="87958"/>
    <lineage>
        <taxon>Eukaryota</taxon>
        <taxon>Metazoa</taxon>
        <taxon>Spiralia</taxon>
        <taxon>Lophotrochozoa</taxon>
        <taxon>Mollusca</taxon>
        <taxon>Gastropoda</taxon>
        <taxon>Patellogastropoda</taxon>
        <taxon>Patelloidea</taxon>
        <taxon>Patellidae</taxon>
        <taxon>Patella</taxon>
    </lineage>
</organism>
<proteinExistence type="predicted"/>
<feature type="region of interest" description="Disordered" evidence="1">
    <location>
        <begin position="362"/>
        <end position="449"/>
    </location>
</feature>
<feature type="compositionally biased region" description="Polar residues" evidence="1">
    <location>
        <begin position="362"/>
        <end position="380"/>
    </location>
</feature>
<feature type="compositionally biased region" description="Basic and acidic residues" evidence="1">
    <location>
        <begin position="381"/>
        <end position="394"/>
    </location>
</feature>
<comment type="caution">
    <text evidence="2">The sequence shown here is derived from an EMBL/GenBank/DDBJ whole genome shotgun (WGS) entry which is preliminary data.</text>
</comment>
<dbReference type="EMBL" id="JAZGQO010000002">
    <property type="protein sequence ID" value="KAK6192563.1"/>
    <property type="molecule type" value="Genomic_DNA"/>
</dbReference>
<feature type="compositionally biased region" description="Basic and acidic residues" evidence="1">
    <location>
        <begin position="404"/>
        <end position="416"/>
    </location>
</feature>
<feature type="compositionally biased region" description="Polar residues" evidence="1">
    <location>
        <begin position="417"/>
        <end position="427"/>
    </location>
</feature>
<gene>
    <name evidence="2" type="ORF">SNE40_004011</name>
</gene>